<dbReference type="Pfam" id="PF00560">
    <property type="entry name" value="LRR_1"/>
    <property type="match status" value="1"/>
</dbReference>
<evidence type="ECO:0000313" key="4">
    <source>
        <dbReference type="EMBL" id="CAH1119390.1"/>
    </source>
</evidence>
<dbReference type="Proteomes" id="UP001153737">
    <property type="component" value="Chromosome 13"/>
</dbReference>
<keyword evidence="2" id="KW-0677">Repeat</keyword>
<dbReference type="SMART" id="SM00364">
    <property type="entry name" value="LRR_BAC"/>
    <property type="match status" value="10"/>
</dbReference>
<reference evidence="4" key="1">
    <citation type="submission" date="2022-01" db="EMBL/GenBank/DDBJ databases">
        <authorList>
            <person name="King R."/>
        </authorList>
    </citation>
    <scope>NUCLEOTIDE SEQUENCE</scope>
</reference>
<keyword evidence="1" id="KW-0433">Leucine-rich repeat</keyword>
<dbReference type="PANTHER" id="PTHR24369:SF211">
    <property type="entry name" value="LEUCINE-RICH REPEAT-CONTAINING PROTEIN 15-LIKE"/>
    <property type="match status" value="1"/>
</dbReference>
<organism evidence="4 5">
    <name type="scientific">Phaedon cochleariae</name>
    <name type="common">Mustard beetle</name>
    <dbReference type="NCBI Taxonomy" id="80249"/>
    <lineage>
        <taxon>Eukaryota</taxon>
        <taxon>Metazoa</taxon>
        <taxon>Ecdysozoa</taxon>
        <taxon>Arthropoda</taxon>
        <taxon>Hexapoda</taxon>
        <taxon>Insecta</taxon>
        <taxon>Pterygota</taxon>
        <taxon>Neoptera</taxon>
        <taxon>Endopterygota</taxon>
        <taxon>Coleoptera</taxon>
        <taxon>Polyphaga</taxon>
        <taxon>Cucujiformia</taxon>
        <taxon>Chrysomeloidea</taxon>
        <taxon>Chrysomelidae</taxon>
        <taxon>Chrysomelinae</taxon>
        <taxon>Chrysomelini</taxon>
        <taxon>Phaedon</taxon>
    </lineage>
</organism>
<evidence type="ECO:0000313" key="5">
    <source>
        <dbReference type="Proteomes" id="UP001153737"/>
    </source>
</evidence>
<evidence type="ECO:0000256" key="3">
    <source>
        <dbReference type="SAM" id="SignalP"/>
    </source>
</evidence>
<dbReference type="SUPFAM" id="SSF52058">
    <property type="entry name" value="L domain-like"/>
    <property type="match status" value="4"/>
</dbReference>
<dbReference type="PANTHER" id="PTHR24369">
    <property type="entry name" value="ANTIGEN BSP, PUTATIVE-RELATED"/>
    <property type="match status" value="1"/>
</dbReference>
<dbReference type="InterPro" id="IPR050541">
    <property type="entry name" value="LRR_TM_domain-containing"/>
</dbReference>
<dbReference type="InterPro" id="IPR032675">
    <property type="entry name" value="LRR_dom_sf"/>
</dbReference>
<sequence>MLPVWGIVILLLLQCDGLSSDNCGFNSMCTCTPGQHDQGTRTIHGVSCISVPFYKFPNLPEGAINQLEVAGSKTAVLEADILAGCQVQVLVLNNNRLHHIADRTFSSQWKSLTSLDLSYNQLDDVPFSALKDLKNLQWINLHGNQVSTVEGDWSHLRSSVSTLFLGENDIVEIPADLSSKKSHGLRQLKSLIWLNLDGNRIYNLQKLSLPATLQTASLSHNLIDIFPTHILSSLPQLQWLYLRGNHIKTLPDHTFSKRLWIEKIDLAENFLKVLPRSPFNNSVRVRDLNLAHNDFRMLTAESFNGLAMRRIILSYNMLDTLDIRCFSGIDDTLEYIDFDHNNFRHIPQAVSHLKNLKYLYLSSNSLSIIPEDAFDKICSNLKALSLSGNNLMKIPSQALQNCTSISHFNVAFNEIYEIQDGDLSNWVSNIKSLILSNNRIMNLRSHVFAELQNLNELSLSFNPLRVIDKTAFLGLQNLESLELSFSLNSDLSIDEIFSPLINVQWLSIDNNNLKNLPKHLIKRLGQLRYFNVESNDLHFISNDFFHSHTQLKDIRMSYNELKYVETGTFRNMPNLESVSLCGNKIEYIQSGSFANLPNLTGVMLSHNYIHRMSPNAFVNLTSMNHLNLQNNLLSELSFKCFTNVTGPLVLNFTRNLISSCTSDSRILRITVIDLTYNKLVRVPKCLTHTASLKKLFLNHNSITSLDHNAFIHLSSLEILQLNNNNIFSVGRRAFFGLSNIQVLDLSCNNIGQLHTSQFVNMHKLRIVNLKENRLSYLPRDIFSDTLLEMLDLSFNSFAVVPTASISDIGITLRHLSLRSNNIEHVDITTFPDVSSLQFLDLSNNKLTILPDNVFTGLGLLQTLDLSFNPLRSNFKELFHYAQSLKYLDLSGSGITFTPHFPLPNLIHLNLSHNQIESISRHSVGQLVKLKLLDISHNYLESVPTHLWVHLPRLKILNMSNNPLKELTADSFQGLNHLQELTLLNMKYITKFESDSIQQLRILSKLTIETWPRLDHFYDQFCNLLSHLDQLRILKIHFSERKLDEQLLCITNRKIRQLEIRGRNLKTIDRDAFARFTRNPELVLKIHGTQIEDLPAGLFANMYKIGYLKIDLRHNQLSHLSPEIFYGNSSGWSDVGTTLISGGLTISDNPFRCGCHLAWLGHWLRRWLRESVHTHNQPIESALRMTAAVKESTCLDVVTGKKVPIVDLPQEDSSCLASALSNSALSREDSVMLVFLLFLFDFFR</sequence>
<dbReference type="SMART" id="SM00369">
    <property type="entry name" value="LRR_TYP"/>
    <property type="match status" value="29"/>
</dbReference>
<gene>
    <name evidence="4" type="ORF">PHAECO_LOCUS3944</name>
</gene>
<evidence type="ECO:0000256" key="1">
    <source>
        <dbReference type="ARBA" id="ARBA00022614"/>
    </source>
</evidence>
<accession>A0A9P0DFJ6</accession>
<keyword evidence="5" id="KW-1185">Reference proteome</keyword>
<feature type="signal peptide" evidence="3">
    <location>
        <begin position="1"/>
        <end position="20"/>
    </location>
</feature>
<keyword evidence="3" id="KW-0732">Signal</keyword>
<dbReference type="PROSITE" id="PS51450">
    <property type="entry name" value="LRR"/>
    <property type="match status" value="11"/>
</dbReference>
<proteinExistence type="predicted"/>
<dbReference type="Pfam" id="PF13855">
    <property type="entry name" value="LRR_8"/>
    <property type="match status" value="9"/>
</dbReference>
<evidence type="ECO:0008006" key="6">
    <source>
        <dbReference type="Google" id="ProtNLM"/>
    </source>
</evidence>
<dbReference type="InterPro" id="IPR003591">
    <property type="entry name" value="Leu-rich_rpt_typical-subtyp"/>
</dbReference>
<dbReference type="Gene3D" id="3.80.10.10">
    <property type="entry name" value="Ribonuclease Inhibitor"/>
    <property type="match status" value="8"/>
</dbReference>
<dbReference type="SMART" id="SM00365">
    <property type="entry name" value="LRR_SD22"/>
    <property type="match status" value="9"/>
</dbReference>
<protein>
    <recommendedName>
        <fullName evidence="6">Chaoptin</fullName>
    </recommendedName>
</protein>
<dbReference type="AlphaFoldDB" id="A0A9P0DFJ6"/>
<dbReference type="InterPro" id="IPR001611">
    <property type="entry name" value="Leu-rich_rpt"/>
</dbReference>
<name>A0A9P0DFJ6_PHACE</name>
<dbReference type="EMBL" id="OU896719">
    <property type="protein sequence ID" value="CAH1119390.1"/>
    <property type="molecule type" value="Genomic_DNA"/>
</dbReference>
<reference evidence="4" key="2">
    <citation type="submission" date="2022-10" db="EMBL/GenBank/DDBJ databases">
        <authorList>
            <consortium name="ENA_rothamsted_submissions"/>
            <consortium name="culmorum"/>
            <person name="King R."/>
        </authorList>
    </citation>
    <scope>NUCLEOTIDE SEQUENCE</scope>
</reference>
<evidence type="ECO:0000256" key="2">
    <source>
        <dbReference type="ARBA" id="ARBA00022737"/>
    </source>
</evidence>
<dbReference type="FunFam" id="3.80.10.10:FF:001164">
    <property type="entry name" value="GH01279p"/>
    <property type="match status" value="1"/>
</dbReference>
<dbReference type="GO" id="GO:0005886">
    <property type="term" value="C:plasma membrane"/>
    <property type="evidence" value="ECO:0007669"/>
    <property type="project" value="TreeGrafter"/>
</dbReference>
<feature type="chain" id="PRO_5040332340" description="Chaoptin" evidence="3">
    <location>
        <begin position="21"/>
        <end position="1243"/>
    </location>
</feature>